<keyword evidence="3" id="KW-1185">Reference proteome</keyword>
<comment type="caution">
    <text evidence="2">The sequence shown here is derived from an EMBL/GenBank/DDBJ whole genome shotgun (WGS) entry which is preliminary data.</text>
</comment>
<gene>
    <name evidence="2" type="ORF">SAY86_030681</name>
</gene>
<feature type="chain" id="PRO_5042955186" evidence="1">
    <location>
        <begin position="28"/>
        <end position="106"/>
    </location>
</feature>
<accession>A0AAN7MN88</accession>
<reference evidence="2 3" key="1">
    <citation type="journal article" date="2023" name="Hortic Res">
        <title>Pangenome of water caltrop reveals structural variations and asymmetric subgenome divergence after allopolyploidization.</title>
        <authorList>
            <person name="Zhang X."/>
            <person name="Chen Y."/>
            <person name="Wang L."/>
            <person name="Yuan Y."/>
            <person name="Fang M."/>
            <person name="Shi L."/>
            <person name="Lu R."/>
            <person name="Comes H.P."/>
            <person name="Ma Y."/>
            <person name="Chen Y."/>
            <person name="Huang G."/>
            <person name="Zhou Y."/>
            <person name="Zheng Z."/>
            <person name="Qiu Y."/>
        </authorList>
    </citation>
    <scope>NUCLEOTIDE SEQUENCE [LARGE SCALE GENOMIC DNA]</scope>
    <source>
        <strain evidence="2">F231</strain>
    </source>
</reference>
<proteinExistence type="predicted"/>
<protein>
    <submittedName>
        <fullName evidence="2">Uncharacterized protein</fullName>
    </submittedName>
</protein>
<evidence type="ECO:0000313" key="2">
    <source>
        <dbReference type="EMBL" id="KAK4798355.1"/>
    </source>
</evidence>
<evidence type="ECO:0000256" key="1">
    <source>
        <dbReference type="SAM" id="SignalP"/>
    </source>
</evidence>
<sequence>MARMLGVLAYLVILHVFVHFKMNSVEAGTRFVLFTRDQYEGDVPYVTITGDVSEEYCGRGIWKTLASLTILIFSSAGCNNNCETTCCNCDITRQPPLCILCCKDEP</sequence>
<dbReference type="Proteomes" id="UP001346149">
    <property type="component" value="Unassembled WGS sequence"/>
</dbReference>
<feature type="signal peptide" evidence="1">
    <location>
        <begin position="1"/>
        <end position="27"/>
    </location>
</feature>
<name>A0AAN7MN88_TRANT</name>
<dbReference type="AlphaFoldDB" id="A0AAN7MN88"/>
<dbReference type="EMBL" id="JAXQNO010000005">
    <property type="protein sequence ID" value="KAK4798355.1"/>
    <property type="molecule type" value="Genomic_DNA"/>
</dbReference>
<keyword evidence="1" id="KW-0732">Signal</keyword>
<organism evidence="2 3">
    <name type="scientific">Trapa natans</name>
    <name type="common">Water chestnut</name>
    <dbReference type="NCBI Taxonomy" id="22666"/>
    <lineage>
        <taxon>Eukaryota</taxon>
        <taxon>Viridiplantae</taxon>
        <taxon>Streptophyta</taxon>
        <taxon>Embryophyta</taxon>
        <taxon>Tracheophyta</taxon>
        <taxon>Spermatophyta</taxon>
        <taxon>Magnoliopsida</taxon>
        <taxon>eudicotyledons</taxon>
        <taxon>Gunneridae</taxon>
        <taxon>Pentapetalae</taxon>
        <taxon>rosids</taxon>
        <taxon>malvids</taxon>
        <taxon>Myrtales</taxon>
        <taxon>Lythraceae</taxon>
        <taxon>Trapa</taxon>
    </lineage>
</organism>
<evidence type="ECO:0000313" key="3">
    <source>
        <dbReference type="Proteomes" id="UP001346149"/>
    </source>
</evidence>